<gene>
    <name evidence="2" type="ORF">FH969_13435</name>
</gene>
<comment type="caution">
    <text evidence="2">The sequence shown here is derived from an EMBL/GenBank/DDBJ whole genome shotgun (WGS) entry which is preliminary data.</text>
</comment>
<dbReference type="SUPFAM" id="SSF51695">
    <property type="entry name" value="PLC-like phosphodiesterases"/>
    <property type="match status" value="1"/>
</dbReference>
<evidence type="ECO:0000313" key="2">
    <source>
        <dbReference type="EMBL" id="TNU73059.1"/>
    </source>
</evidence>
<dbReference type="PROSITE" id="PS50007">
    <property type="entry name" value="PIPLC_X_DOMAIN"/>
    <property type="match status" value="1"/>
</dbReference>
<dbReference type="RefSeq" id="WP_139987638.1">
    <property type="nucleotide sequence ID" value="NZ_VENP01000068.1"/>
</dbReference>
<dbReference type="PANTHER" id="PTHR43805">
    <property type="entry name" value="GLYCEROPHOSPHORYL DIESTER PHOSPHODIESTERASE"/>
    <property type="match status" value="1"/>
</dbReference>
<name>A0A5C5B959_9MICO</name>
<dbReference type="Gene3D" id="3.20.20.190">
    <property type="entry name" value="Phosphatidylinositol (PI) phosphodiesterase"/>
    <property type="match status" value="1"/>
</dbReference>
<feature type="domain" description="GP-PDE" evidence="1">
    <location>
        <begin position="13"/>
        <end position="252"/>
    </location>
</feature>
<dbReference type="PROSITE" id="PS51704">
    <property type="entry name" value="GP_PDE"/>
    <property type="match status" value="1"/>
</dbReference>
<evidence type="ECO:0000313" key="3">
    <source>
        <dbReference type="Proteomes" id="UP000313849"/>
    </source>
</evidence>
<dbReference type="GO" id="GO:0008081">
    <property type="term" value="F:phosphoric diester hydrolase activity"/>
    <property type="evidence" value="ECO:0007669"/>
    <property type="project" value="InterPro"/>
</dbReference>
<protein>
    <submittedName>
        <fullName evidence="2">Glycerophosphodiester phosphodiesterase</fullName>
    </submittedName>
</protein>
<dbReference type="AlphaFoldDB" id="A0A5C5B959"/>
<organism evidence="2 3">
    <name type="scientific">Miniimonas arenae</name>
    <dbReference type="NCBI Taxonomy" id="676201"/>
    <lineage>
        <taxon>Bacteria</taxon>
        <taxon>Bacillati</taxon>
        <taxon>Actinomycetota</taxon>
        <taxon>Actinomycetes</taxon>
        <taxon>Micrococcales</taxon>
        <taxon>Beutenbergiaceae</taxon>
        <taxon>Miniimonas</taxon>
    </lineage>
</organism>
<keyword evidence="3" id="KW-1185">Reference proteome</keyword>
<dbReference type="GO" id="GO:0006629">
    <property type="term" value="P:lipid metabolic process"/>
    <property type="evidence" value="ECO:0007669"/>
    <property type="project" value="InterPro"/>
</dbReference>
<dbReference type="InterPro" id="IPR017946">
    <property type="entry name" value="PLC-like_Pdiesterase_TIM-brl"/>
</dbReference>
<dbReference type="PANTHER" id="PTHR43805:SF1">
    <property type="entry name" value="GP-PDE DOMAIN-CONTAINING PROTEIN"/>
    <property type="match status" value="1"/>
</dbReference>
<dbReference type="InterPro" id="IPR030395">
    <property type="entry name" value="GP_PDE_dom"/>
</dbReference>
<dbReference type="Proteomes" id="UP000313849">
    <property type="component" value="Unassembled WGS sequence"/>
</dbReference>
<reference evidence="2 3" key="1">
    <citation type="submission" date="2019-06" db="EMBL/GenBank/DDBJ databases">
        <title>Draft genome sequence of Miniimonas arenae KCTC 19750T isolated from sea sand.</title>
        <authorList>
            <person name="Park S.-J."/>
        </authorList>
    </citation>
    <scope>NUCLEOTIDE SEQUENCE [LARGE SCALE GENOMIC DNA]</scope>
    <source>
        <strain evidence="2 3">KCTC 19750</strain>
    </source>
</reference>
<dbReference type="Pfam" id="PF03009">
    <property type="entry name" value="GDPD"/>
    <property type="match status" value="1"/>
</dbReference>
<evidence type="ECO:0000259" key="1">
    <source>
        <dbReference type="PROSITE" id="PS51704"/>
    </source>
</evidence>
<dbReference type="EMBL" id="VENP01000068">
    <property type="protein sequence ID" value="TNU73059.1"/>
    <property type="molecule type" value="Genomic_DNA"/>
</dbReference>
<sequence length="264" mass="28515">MNRRRDLYHPGKPVILAHRGGMAESPENTREAVSAMLAVGVRAMETDVRHSSDGVPVLAHDVTLARRFGDPRDISTVPWRELAALRDVDGAAPLRLDELLAEHPDVVVNIDAKTDEVVGPVLRAVRQARATERVCLTAFSSRRVARMARITGERVMLGAGMADAARLVALARMRERAAASRLVGAGPARAIQVPLTFRGVPVVTPRFVAAAHAAGHVVHVWTVNDPDEMDRLLDLGVDGVVTDVPSLAVEVFARRGLTPWPEVG</sequence>
<proteinExistence type="predicted"/>
<dbReference type="OrthoDB" id="5241788at2"/>
<accession>A0A5C5B959</accession>